<dbReference type="Gene3D" id="2.130.10.10">
    <property type="entry name" value="YVTN repeat-like/Quinoprotein amine dehydrogenase"/>
    <property type="match status" value="1"/>
</dbReference>
<evidence type="ECO:0000256" key="3">
    <source>
        <dbReference type="ARBA" id="ARBA00022552"/>
    </source>
</evidence>
<keyword evidence="3" id="KW-0698">rRNA processing</keyword>
<dbReference type="Pfam" id="PF23869">
    <property type="entry name" value="Beta-prop_WDR75_1st"/>
    <property type="match status" value="1"/>
</dbReference>
<comment type="subcellular location">
    <subcellularLocation>
        <location evidence="1">Nucleus</location>
        <location evidence="1">Nucleolus</location>
    </subcellularLocation>
</comment>
<sequence length="310" mass="32815">MADFAYDFATLDVSASTIVATSDRFLYVWDAVKLGEPKKISLPKKQQIHSPKITCLAVHPSTHLISIGLSTGEILLYHNPFLPTPPVQILHWHANAVTSLAFMHDGTTLLSGGIESVLVLWQLETLSKKTLPRIAAGNALLSLAVSADDALIGVVCGDASVRVISVSNLSVKTCVTGLKARKGRVLDGGNGVVVDPRTGSVVVAGNIGCIQFYDAVRDVHVMEVEAVAQNRIVVSGGVDKDGVGKVDAEDGLAAVKLVAFEREGGGVSGWLLLMNVMVCALVVSGTQPQVLVMGRRHTKLLGQHSRRVSS</sequence>
<dbReference type="InterPro" id="IPR001680">
    <property type="entry name" value="WD40_rpt"/>
</dbReference>
<dbReference type="AlphaFoldDB" id="A0A1Y2C420"/>
<dbReference type="EMBL" id="MCGO01000031">
    <property type="protein sequence ID" value="ORY41637.1"/>
    <property type="molecule type" value="Genomic_DNA"/>
</dbReference>
<dbReference type="Proteomes" id="UP000193642">
    <property type="component" value="Unassembled WGS sequence"/>
</dbReference>
<evidence type="ECO:0000256" key="2">
    <source>
        <dbReference type="ARBA" id="ARBA00022517"/>
    </source>
</evidence>
<accession>A0A1Y2C420</accession>
<evidence type="ECO:0000256" key="7">
    <source>
        <dbReference type="ARBA" id="ARBA00023242"/>
    </source>
</evidence>
<keyword evidence="10" id="KW-1185">Reference proteome</keyword>
<evidence type="ECO:0000256" key="8">
    <source>
        <dbReference type="PROSITE-ProRule" id="PRU00221"/>
    </source>
</evidence>
<dbReference type="PROSITE" id="PS50294">
    <property type="entry name" value="WD_REPEATS_REGION"/>
    <property type="match status" value="1"/>
</dbReference>
<evidence type="ECO:0000256" key="4">
    <source>
        <dbReference type="ARBA" id="ARBA00022574"/>
    </source>
</evidence>
<dbReference type="PROSITE" id="PS50082">
    <property type="entry name" value="WD_REPEATS_2"/>
    <property type="match status" value="1"/>
</dbReference>
<evidence type="ECO:0000256" key="1">
    <source>
        <dbReference type="ARBA" id="ARBA00004604"/>
    </source>
</evidence>
<protein>
    <submittedName>
        <fullName evidence="9">WD40 repeat-like protein</fullName>
    </submittedName>
</protein>
<evidence type="ECO:0000313" key="10">
    <source>
        <dbReference type="Proteomes" id="UP000193642"/>
    </source>
</evidence>
<keyword evidence="2" id="KW-0690">Ribosome biogenesis</keyword>
<dbReference type="PANTHER" id="PTHR44215">
    <property type="entry name" value="WD REPEAT-CONTAINING PROTEIN 75"/>
    <property type="match status" value="1"/>
</dbReference>
<keyword evidence="4 8" id="KW-0853">WD repeat</keyword>
<dbReference type="InterPro" id="IPR053826">
    <property type="entry name" value="WDR75"/>
</dbReference>
<dbReference type="STRING" id="329046.A0A1Y2C420"/>
<keyword evidence="7" id="KW-0539">Nucleus</keyword>
<feature type="repeat" description="WD" evidence="8">
    <location>
        <begin position="90"/>
        <end position="131"/>
    </location>
</feature>
<evidence type="ECO:0000313" key="9">
    <source>
        <dbReference type="EMBL" id="ORY41637.1"/>
    </source>
</evidence>
<dbReference type="GO" id="GO:0032040">
    <property type="term" value="C:small-subunit processome"/>
    <property type="evidence" value="ECO:0007669"/>
    <property type="project" value="InterPro"/>
</dbReference>
<evidence type="ECO:0000256" key="5">
    <source>
        <dbReference type="ARBA" id="ARBA00022737"/>
    </source>
</evidence>
<reference evidence="9 10" key="1">
    <citation type="submission" date="2016-07" db="EMBL/GenBank/DDBJ databases">
        <title>Pervasive Adenine N6-methylation of Active Genes in Fungi.</title>
        <authorList>
            <consortium name="DOE Joint Genome Institute"/>
            <person name="Mondo S.J."/>
            <person name="Dannebaum R.O."/>
            <person name="Kuo R.C."/>
            <person name="Labutti K."/>
            <person name="Haridas S."/>
            <person name="Kuo A."/>
            <person name="Salamov A."/>
            <person name="Ahrendt S.R."/>
            <person name="Lipzen A."/>
            <person name="Sullivan W."/>
            <person name="Andreopoulos W.B."/>
            <person name="Clum A."/>
            <person name="Lindquist E."/>
            <person name="Daum C."/>
            <person name="Ramamoorthy G.K."/>
            <person name="Gryganskyi A."/>
            <person name="Culley D."/>
            <person name="Magnuson J.K."/>
            <person name="James T.Y."/>
            <person name="O'Malley M.A."/>
            <person name="Stajich J.E."/>
            <person name="Spatafora J.W."/>
            <person name="Visel A."/>
            <person name="Grigoriev I.V."/>
        </authorList>
    </citation>
    <scope>NUCLEOTIDE SEQUENCE [LARGE SCALE GENOMIC DNA]</scope>
    <source>
        <strain evidence="9 10">JEL800</strain>
    </source>
</reference>
<gene>
    <name evidence="9" type="ORF">BCR33DRAFT_337032</name>
</gene>
<dbReference type="PANTHER" id="PTHR44215:SF1">
    <property type="entry name" value="WD REPEAT-CONTAINING PROTEIN 75"/>
    <property type="match status" value="1"/>
</dbReference>
<comment type="caution">
    <text evidence="9">The sequence shown here is derived from an EMBL/GenBank/DDBJ whole genome shotgun (WGS) entry which is preliminary data.</text>
</comment>
<dbReference type="SMART" id="SM00320">
    <property type="entry name" value="WD40"/>
    <property type="match status" value="3"/>
</dbReference>
<dbReference type="GO" id="GO:0045943">
    <property type="term" value="P:positive regulation of transcription by RNA polymerase I"/>
    <property type="evidence" value="ECO:0007669"/>
    <property type="project" value="InterPro"/>
</dbReference>
<keyword evidence="5" id="KW-0677">Repeat</keyword>
<evidence type="ECO:0000256" key="6">
    <source>
        <dbReference type="ARBA" id="ARBA00023163"/>
    </source>
</evidence>
<organism evidence="9 10">
    <name type="scientific">Rhizoclosmatium globosum</name>
    <dbReference type="NCBI Taxonomy" id="329046"/>
    <lineage>
        <taxon>Eukaryota</taxon>
        <taxon>Fungi</taxon>
        <taxon>Fungi incertae sedis</taxon>
        <taxon>Chytridiomycota</taxon>
        <taxon>Chytridiomycota incertae sedis</taxon>
        <taxon>Chytridiomycetes</taxon>
        <taxon>Chytridiales</taxon>
        <taxon>Chytriomycetaceae</taxon>
        <taxon>Rhizoclosmatium</taxon>
    </lineage>
</organism>
<dbReference type="InterPro" id="IPR036322">
    <property type="entry name" value="WD40_repeat_dom_sf"/>
</dbReference>
<dbReference type="GO" id="GO:0006364">
    <property type="term" value="P:rRNA processing"/>
    <property type="evidence" value="ECO:0007669"/>
    <property type="project" value="UniProtKB-KW"/>
</dbReference>
<dbReference type="OrthoDB" id="4096at2759"/>
<dbReference type="GO" id="GO:0003723">
    <property type="term" value="F:RNA binding"/>
    <property type="evidence" value="ECO:0007669"/>
    <property type="project" value="InterPro"/>
</dbReference>
<name>A0A1Y2C420_9FUNG</name>
<proteinExistence type="predicted"/>
<dbReference type="GO" id="GO:2000234">
    <property type="term" value="P:positive regulation of rRNA processing"/>
    <property type="evidence" value="ECO:0007669"/>
    <property type="project" value="TreeGrafter"/>
</dbReference>
<dbReference type="SUPFAM" id="SSF50978">
    <property type="entry name" value="WD40 repeat-like"/>
    <property type="match status" value="1"/>
</dbReference>
<dbReference type="InterPro" id="IPR015943">
    <property type="entry name" value="WD40/YVTN_repeat-like_dom_sf"/>
</dbReference>
<keyword evidence="6" id="KW-0804">Transcription</keyword>